<proteinExistence type="inferred from homology"/>
<dbReference type="Pfam" id="PF02797">
    <property type="entry name" value="Chal_sti_synt_C"/>
    <property type="match status" value="1"/>
</dbReference>
<dbReference type="EMBL" id="BAAALT010000189">
    <property type="protein sequence ID" value="GAA1822382.1"/>
    <property type="molecule type" value="Genomic_DNA"/>
</dbReference>
<dbReference type="InterPro" id="IPR016039">
    <property type="entry name" value="Thiolase-like"/>
</dbReference>
<feature type="domain" description="Chalcone/stilbene synthase N-terminal" evidence="3">
    <location>
        <begin position="57"/>
        <end position="198"/>
    </location>
</feature>
<gene>
    <name evidence="5" type="ORF">GCM10009682_48400</name>
</gene>
<dbReference type="Gene3D" id="3.40.47.10">
    <property type="match status" value="2"/>
</dbReference>
<dbReference type="InterPro" id="IPR012328">
    <property type="entry name" value="Chalcone/stilbene_synt_C"/>
</dbReference>
<dbReference type="InterPro" id="IPR011141">
    <property type="entry name" value="Polyketide_synthase_type-III"/>
</dbReference>
<dbReference type="SUPFAM" id="SSF53901">
    <property type="entry name" value="Thiolase-like"/>
    <property type="match status" value="1"/>
</dbReference>
<keyword evidence="2" id="KW-0808">Transferase</keyword>
<comment type="caution">
    <text evidence="5">The sequence shown here is derived from an EMBL/GenBank/DDBJ whole genome shotgun (WGS) entry which is preliminary data.</text>
</comment>
<keyword evidence="6" id="KW-1185">Reference proteome</keyword>
<reference evidence="5 6" key="1">
    <citation type="journal article" date="2019" name="Int. J. Syst. Evol. Microbiol.">
        <title>The Global Catalogue of Microorganisms (GCM) 10K type strain sequencing project: providing services to taxonomists for standard genome sequencing and annotation.</title>
        <authorList>
            <consortium name="The Broad Institute Genomics Platform"/>
            <consortium name="The Broad Institute Genome Sequencing Center for Infectious Disease"/>
            <person name="Wu L."/>
            <person name="Ma J."/>
        </authorList>
    </citation>
    <scope>NUCLEOTIDE SEQUENCE [LARGE SCALE GENOMIC DNA]</scope>
    <source>
        <strain evidence="5 6">JCM 13250</strain>
    </source>
</reference>
<dbReference type="PANTHER" id="PTHR11877">
    <property type="entry name" value="HYDROXYMETHYLGLUTARYL-COA SYNTHASE"/>
    <property type="match status" value="1"/>
</dbReference>
<feature type="domain" description="Chalcone/stilbene synthase C-terminal" evidence="4">
    <location>
        <begin position="220"/>
        <end position="340"/>
    </location>
</feature>
<dbReference type="PIRSF" id="PIRSF000451">
    <property type="entry name" value="PKS_III"/>
    <property type="match status" value="1"/>
</dbReference>
<evidence type="ECO:0000313" key="5">
    <source>
        <dbReference type="EMBL" id="GAA1822382.1"/>
    </source>
</evidence>
<name>A0ABN2ME01_9ACTN</name>
<comment type="similarity">
    <text evidence="1">Belongs to the thiolase-like superfamily. Chalcone/stilbene synthases family.</text>
</comment>
<dbReference type="PANTHER" id="PTHR11877:SF46">
    <property type="entry name" value="TYPE III POLYKETIDE SYNTHASE A"/>
    <property type="match status" value="1"/>
</dbReference>
<dbReference type="Proteomes" id="UP001500218">
    <property type="component" value="Unassembled WGS sequence"/>
</dbReference>
<evidence type="ECO:0000256" key="2">
    <source>
        <dbReference type="ARBA" id="ARBA00022679"/>
    </source>
</evidence>
<evidence type="ECO:0000259" key="3">
    <source>
        <dbReference type="Pfam" id="PF00195"/>
    </source>
</evidence>
<sequence length="342" mass="35444">MVSARVAGIGVAHPPPVSQQVVFDGFFAGHYAGVARGLAKRVFENSGVATRHGVANPLVEDVSQWPTSRRMERYLAEALPLGKEAVSAALAEAGVAASDIGLLAVCSCTGYVTPGLDILLARDLGLPPTAQRLFVGHMGCYAALPGLGAVSDFVAVRGRPAVLLCVELPSLHVQPAAVDPQQVVAHALFSDAAAAAVLLPTTGEYGVREVASVTDTTTADYMTWQVTDLGFRMGLSPQVPDALRPHVRPLVEGMLAGHGLSVGDVGAWAVHPGGPRILDVVGEELELADDDLAASRGVLAEHGNCSSPTVLMILEKLKDRGPTPTMMLAFGPGLTLYGALVG</sequence>
<protein>
    <submittedName>
        <fullName evidence="5">Type III polyketide synthase</fullName>
    </submittedName>
</protein>
<evidence type="ECO:0000256" key="1">
    <source>
        <dbReference type="ARBA" id="ARBA00005531"/>
    </source>
</evidence>
<dbReference type="Pfam" id="PF00195">
    <property type="entry name" value="Chal_sti_synt_N"/>
    <property type="match status" value="1"/>
</dbReference>
<organism evidence="5 6">
    <name type="scientific">Luedemannella flava</name>
    <dbReference type="NCBI Taxonomy" id="349316"/>
    <lineage>
        <taxon>Bacteria</taxon>
        <taxon>Bacillati</taxon>
        <taxon>Actinomycetota</taxon>
        <taxon>Actinomycetes</taxon>
        <taxon>Micromonosporales</taxon>
        <taxon>Micromonosporaceae</taxon>
        <taxon>Luedemannella</taxon>
    </lineage>
</organism>
<dbReference type="RefSeq" id="WP_344136766.1">
    <property type="nucleotide sequence ID" value="NZ_BAAALT010000189.1"/>
</dbReference>
<evidence type="ECO:0000259" key="4">
    <source>
        <dbReference type="Pfam" id="PF02797"/>
    </source>
</evidence>
<dbReference type="InterPro" id="IPR001099">
    <property type="entry name" value="Chalcone/stilbene_synt_N"/>
</dbReference>
<accession>A0ABN2ME01</accession>
<evidence type="ECO:0000313" key="6">
    <source>
        <dbReference type="Proteomes" id="UP001500218"/>
    </source>
</evidence>